<organism evidence="1 2">
    <name type="scientific">Tianweitania populi</name>
    <dbReference type="NCBI Taxonomy" id="1607949"/>
    <lineage>
        <taxon>Bacteria</taxon>
        <taxon>Pseudomonadati</taxon>
        <taxon>Pseudomonadota</taxon>
        <taxon>Alphaproteobacteria</taxon>
        <taxon>Hyphomicrobiales</taxon>
        <taxon>Phyllobacteriaceae</taxon>
        <taxon>Tianweitania</taxon>
    </lineage>
</organism>
<dbReference type="RefSeq" id="WP_308430530.1">
    <property type="nucleotide sequence ID" value="NZ_BMZQ01000003.1"/>
</dbReference>
<protein>
    <submittedName>
        <fullName evidence="1">Uncharacterized protein</fullName>
    </submittedName>
</protein>
<reference evidence="1" key="2">
    <citation type="submission" date="2020-09" db="EMBL/GenBank/DDBJ databases">
        <authorList>
            <person name="Sun Q."/>
            <person name="Kim S."/>
        </authorList>
    </citation>
    <scope>NUCLEOTIDE SEQUENCE</scope>
    <source>
        <strain evidence="1">KCTC 42249</strain>
    </source>
</reference>
<evidence type="ECO:0000313" key="2">
    <source>
        <dbReference type="Proteomes" id="UP000630142"/>
    </source>
</evidence>
<accession>A0A8J3GLW6</accession>
<evidence type="ECO:0000313" key="1">
    <source>
        <dbReference type="EMBL" id="GHD20975.1"/>
    </source>
</evidence>
<keyword evidence="2" id="KW-1185">Reference proteome</keyword>
<sequence length="48" mass="5164">MTARNKAALPHRTILQACLISLASVNRTEPNPLLTDANRIAIDHSGTP</sequence>
<dbReference type="Proteomes" id="UP000630142">
    <property type="component" value="Unassembled WGS sequence"/>
</dbReference>
<dbReference type="EMBL" id="BMZQ01000003">
    <property type="protein sequence ID" value="GHD20975.1"/>
    <property type="molecule type" value="Genomic_DNA"/>
</dbReference>
<gene>
    <name evidence="1" type="ORF">GCM10016234_34130</name>
</gene>
<reference evidence="1" key="1">
    <citation type="journal article" date="2014" name="Int. J. Syst. Evol. Microbiol.">
        <title>Complete genome sequence of Corynebacterium casei LMG S-19264T (=DSM 44701T), isolated from a smear-ripened cheese.</title>
        <authorList>
            <consortium name="US DOE Joint Genome Institute (JGI-PGF)"/>
            <person name="Walter F."/>
            <person name="Albersmeier A."/>
            <person name="Kalinowski J."/>
            <person name="Ruckert C."/>
        </authorList>
    </citation>
    <scope>NUCLEOTIDE SEQUENCE</scope>
    <source>
        <strain evidence="1">KCTC 42249</strain>
    </source>
</reference>
<name>A0A8J3GLW6_9HYPH</name>
<dbReference type="AlphaFoldDB" id="A0A8J3GLW6"/>
<comment type="caution">
    <text evidence="1">The sequence shown here is derived from an EMBL/GenBank/DDBJ whole genome shotgun (WGS) entry which is preliminary data.</text>
</comment>
<proteinExistence type="predicted"/>